<feature type="domain" description="AMP-dependent synthetase/ligase" evidence="7">
    <location>
        <begin position="68"/>
        <end position="459"/>
    </location>
</feature>
<dbReference type="Gene3D" id="3.30.559.10">
    <property type="entry name" value="Chloramphenicol acetyltransferase-like domain"/>
    <property type="match status" value="1"/>
</dbReference>
<dbReference type="Gene3D" id="3.40.50.12780">
    <property type="entry name" value="N-terminal domain of ligase-like"/>
    <property type="match status" value="1"/>
</dbReference>
<sequence>MTAPNRPRLMQLFYMIGPCTYFCLLLFVSTIIRFVSSKMTSNGPAAKLAKAIGGEPELGCMHNILTEAATKNADSIALVCPRYPSDLYTFSNQSDDSKSQPYLRWTYRHLQQVSHAVAAGLYQKGIRPGMTIAIFPVVGAEFQIIARAAWELRCTLASIDPASISNPNELQHMLKCSNPSVVLAPTTELAEKLDKNAENTLHEHVLKFVTSHQQTSCPNGWSTFQELFSFGQEHQDLDFSQIEHELDDEILVIFTSGTTSLPKGCVHTNTSMSASCLAKKNLGQAADYWPVVSAHGPLFHAIGIMIALHVPPCTIVHPSESFAPGALMEVIQNEKITYMCLVPAMLNLLAEHQNLQTTDTSSLEMIHMGGGNVLSRHNQDCVNVLKSKKAHTIYGMSECWSPTCYHVDQIPALKRSDVGCGVVMAGSMLKVCAPDSTTALKRNEAGELHMGGPQILKKYIGAKSQPFYEDEDGRWFPTGDQATMNQDGEFFIVGRYKELIIRGGHNIAPTAIEKVLSAYGGIQSQVVGIEDETAGEVPIAVVRSQGLSQVDLDLLRRTTIEKLGSAYAPEMILTLKDLDLDDFPKTTSGKLRKQTLQPLVQKYVDAQRKGDSDTDGNLMEKLCSVWSKALNHKSIKTQDIITDMADSLVLSRGRTFLRRDLGINITGEEILEHNTVAKQARLLASRTGTNGGQDYKDLQTTREGPPQLNDMIHTFGSGERANMTREHCEPLLQPLGLSWADVEDVYSMPDMMNIWAHPLRKQSVNHRHAFVVDSDNVQQVQKALEKVLNIHNSLRSISVDIDPEITCYAILRASTKFFSNCILTFEKPVKTVKDLQSFLLNDGKYDFAGPPGLLNRFYLVPIEDTQKIGLLFLGQHSCFDALSSLPFYEDLDKALSSEKETVAQRVPFKLWAEHYFSGRTSLTAKLGVEYHVKRLTGISKSESALFPRQKAAEWFKGHHFGWKPDPTVHKDQGMIDARLEQQSHIGVEGKASVIHTPDLSNLKKAHGLDAAIVLKAALSFVNTGETGATEALFASYQAGRSWPFVAPWMQERLPSAMDIAGPTLQVAIERINTSKPQSVIDFLKHLTSEQEELTKHVHAPLLAIRDALSTADAETMEQVRRRQIFNWLPRSSGLDEYTNLNRVQLWSRTDVGILWNCTAIDGDEVKIHVSWDDAQLNEDEIDKLLSKFGGMVEMLSAETNWEKDVNDLVREHVQHPHMRKSIPISAN</sequence>
<keyword evidence="4" id="KW-0436">Ligase</keyword>
<dbReference type="GO" id="GO:0031956">
    <property type="term" value="F:medium-chain fatty acid-CoA ligase activity"/>
    <property type="evidence" value="ECO:0007669"/>
    <property type="project" value="TreeGrafter"/>
</dbReference>
<dbReference type="Proteomes" id="UP000308724">
    <property type="component" value="Unassembled WGS sequence"/>
</dbReference>
<evidence type="ECO:0000256" key="4">
    <source>
        <dbReference type="ARBA" id="ARBA00022598"/>
    </source>
</evidence>
<evidence type="ECO:0000256" key="1">
    <source>
        <dbReference type="ARBA" id="ARBA00006432"/>
    </source>
</evidence>
<comment type="caution">
    <text evidence="8">The sequence shown here is derived from an EMBL/GenBank/DDBJ whole genome shotgun (WGS) entry which is preliminary data.</text>
</comment>
<dbReference type="Gene3D" id="3.30.300.30">
    <property type="match status" value="1"/>
</dbReference>
<gene>
    <name evidence="8" type="ORF">D6C78_09328</name>
</gene>
<protein>
    <submittedName>
        <fullName evidence="8">Acetyl-CoA synthetase-like protein</fullName>
    </submittedName>
</protein>
<dbReference type="Pfam" id="PF00501">
    <property type="entry name" value="AMP-binding"/>
    <property type="match status" value="1"/>
</dbReference>
<evidence type="ECO:0000313" key="9">
    <source>
        <dbReference type="Proteomes" id="UP000308724"/>
    </source>
</evidence>
<dbReference type="InterPro" id="IPR000873">
    <property type="entry name" value="AMP-dep_synth/lig_dom"/>
</dbReference>
<feature type="transmembrane region" description="Helical" evidence="6">
    <location>
        <begin position="12"/>
        <end position="35"/>
    </location>
</feature>
<evidence type="ECO:0000256" key="6">
    <source>
        <dbReference type="SAM" id="Phobius"/>
    </source>
</evidence>
<dbReference type="PROSITE" id="PS00455">
    <property type="entry name" value="AMP_BINDING"/>
    <property type="match status" value="1"/>
</dbReference>
<comment type="similarity">
    <text evidence="1">Belongs to the ATP-dependent AMP-binding enzyme family.</text>
</comment>
<dbReference type="SUPFAM" id="SSF52777">
    <property type="entry name" value="CoA-dependent acyltransferases"/>
    <property type="match status" value="2"/>
</dbReference>
<dbReference type="GO" id="GO:0006631">
    <property type="term" value="P:fatty acid metabolic process"/>
    <property type="evidence" value="ECO:0007669"/>
    <property type="project" value="TreeGrafter"/>
</dbReference>
<dbReference type="InterPro" id="IPR042099">
    <property type="entry name" value="ANL_N_sf"/>
</dbReference>
<dbReference type="AlphaFoldDB" id="A0A4T0B9X1"/>
<feature type="region of interest" description="Disordered" evidence="5">
    <location>
        <begin position="687"/>
        <end position="706"/>
    </location>
</feature>
<accession>A0A4T0B9X1</accession>
<evidence type="ECO:0000256" key="2">
    <source>
        <dbReference type="ARBA" id="ARBA00022450"/>
    </source>
</evidence>
<dbReference type="InterPro" id="IPR023213">
    <property type="entry name" value="CAT-like_dom_sf"/>
</dbReference>
<dbReference type="PANTHER" id="PTHR43201:SF5">
    <property type="entry name" value="MEDIUM-CHAIN ACYL-COA LIGASE ACSF2, MITOCHONDRIAL"/>
    <property type="match status" value="1"/>
</dbReference>
<proteinExistence type="inferred from homology"/>
<evidence type="ECO:0000256" key="3">
    <source>
        <dbReference type="ARBA" id="ARBA00022553"/>
    </source>
</evidence>
<dbReference type="Gene3D" id="1.10.1200.10">
    <property type="entry name" value="ACP-like"/>
    <property type="match status" value="1"/>
</dbReference>
<dbReference type="EMBL" id="QZBZ01000327">
    <property type="protein sequence ID" value="TIA30831.1"/>
    <property type="molecule type" value="Genomic_DNA"/>
</dbReference>
<dbReference type="SUPFAM" id="SSF56801">
    <property type="entry name" value="Acetyl-CoA synthetase-like"/>
    <property type="match status" value="1"/>
</dbReference>
<dbReference type="PANTHER" id="PTHR43201">
    <property type="entry name" value="ACYL-COA SYNTHETASE"/>
    <property type="match status" value="1"/>
</dbReference>
<keyword evidence="3" id="KW-0597">Phosphoprotein</keyword>
<reference evidence="8 9" key="1">
    <citation type="submission" date="2018-10" db="EMBL/GenBank/DDBJ databases">
        <title>Fifty Aureobasidium pullulans genomes reveal a recombining polyextremotolerant generalist.</title>
        <authorList>
            <person name="Gostincar C."/>
            <person name="Turk M."/>
            <person name="Zajc J."/>
            <person name="Gunde-Cimerman N."/>
        </authorList>
    </citation>
    <scope>NUCLEOTIDE SEQUENCE [LARGE SCALE GENOMIC DNA]</scope>
    <source>
        <strain evidence="8 9">EXF-1645</strain>
    </source>
</reference>
<dbReference type="Gene3D" id="3.30.559.30">
    <property type="entry name" value="Nonribosomal peptide synthetase, condensation domain"/>
    <property type="match status" value="1"/>
</dbReference>
<organism evidence="8 9">
    <name type="scientific">Aureobasidium pullulans</name>
    <name type="common">Black yeast</name>
    <name type="synonym">Pullularia pullulans</name>
    <dbReference type="NCBI Taxonomy" id="5580"/>
    <lineage>
        <taxon>Eukaryota</taxon>
        <taxon>Fungi</taxon>
        <taxon>Dikarya</taxon>
        <taxon>Ascomycota</taxon>
        <taxon>Pezizomycotina</taxon>
        <taxon>Dothideomycetes</taxon>
        <taxon>Dothideomycetidae</taxon>
        <taxon>Dothideales</taxon>
        <taxon>Saccotheciaceae</taxon>
        <taxon>Aureobasidium</taxon>
    </lineage>
</organism>
<dbReference type="InterPro" id="IPR045851">
    <property type="entry name" value="AMP-bd_C_sf"/>
</dbReference>
<keyword evidence="6" id="KW-1133">Transmembrane helix</keyword>
<name>A0A4T0B9X1_AURPU</name>
<keyword evidence="2" id="KW-0596">Phosphopantetheine</keyword>
<evidence type="ECO:0000256" key="5">
    <source>
        <dbReference type="SAM" id="MobiDB-lite"/>
    </source>
</evidence>
<dbReference type="InterPro" id="IPR036736">
    <property type="entry name" value="ACP-like_sf"/>
</dbReference>
<dbReference type="SUPFAM" id="SSF47336">
    <property type="entry name" value="ACP-like"/>
    <property type="match status" value="1"/>
</dbReference>
<keyword evidence="6" id="KW-0472">Membrane</keyword>
<dbReference type="InterPro" id="IPR020845">
    <property type="entry name" value="AMP-binding_CS"/>
</dbReference>
<evidence type="ECO:0000313" key="8">
    <source>
        <dbReference type="EMBL" id="TIA30831.1"/>
    </source>
</evidence>
<keyword evidence="6" id="KW-0812">Transmembrane</keyword>
<evidence type="ECO:0000259" key="7">
    <source>
        <dbReference type="Pfam" id="PF00501"/>
    </source>
</evidence>
<dbReference type="CDD" id="cd04433">
    <property type="entry name" value="AFD_class_I"/>
    <property type="match status" value="1"/>
</dbReference>